<dbReference type="InterPro" id="IPR036737">
    <property type="entry name" value="OmpA-like_sf"/>
</dbReference>
<evidence type="ECO:0000313" key="2">
    <source>
        <dbReference type="Proteomes" id="UP000321612"/>
    </source>
</evidence>
<dbReference type="InterPro" id="IPR021958">
    <property type="entry name" value="DUF3575"/>
</dbReference>
<name>A0A5C8GQ73_9BACT</name>
<dbReference type="Pfam" id="PF12099">
    <property type="entry name" value="DUF3575"/>
    <property type="match status" value="1"/>
</dbReference>
<reference evidence="2" key="1">
    <citation type="submission" date="2019-05" db="EMBL/GenBank/DDBJ databases">
        <title>Prevotella brunnea sp. nov., isolated from a wound of a patient.</title>
        <authorList>
            <person name="Buhl M."/>
        </authorList>
    </citation>
    <scope>NUCLEOTIDE SEQUENCE [LARGE SCALE GENOMIC DNA]</scope>
    <source>
        <strain evidence="2">A2672</strain>
    </source>
</reference>
<dbReference type="EMBL" id="SDIK01000001">
    <property type="protein sequence ID" value="TXJ63490.1"/>
    <property type="molecule type" value="Genomic_DNA"/>
</dbReference>
<proteinExistence type="predicted"/>
<comment type="caution">
    <text evidence="1">The sequence shown here is derived from an EMBL/GenBank/DDBJ whole genome shotgun (WGS) entry which is preliminary data.</text>
</comment>
<dbReference type="AlphaFoldDB" id="A0A5C8GQ73"/>
<accession>A0A5C8GQ73</accession>
<dbReference type="OrthoDB" id="1046564at2"/>
<dbReference type="Gene3D" id="3.30.1330.60">
    <property type="entry name" value="OmpA-like domain"/>
    <property type="match status" value="1"/>
</dbReference>
<sequence length="428" mass="49565">MGFAYGQAPGARGGTDSVRVYFRQGDARLDPLFRENAVRIRAFTERFLTLVQDTTRHILGLRITAGASPEGGDMLNMRLSERRAEAIRRLVRNYMLRDVAWSYTVPKGADWEGLERLVRADVYMPYRDAVLFELQFTPEWVTRKRRIVDGRKKHLMDMEGGRVWRYLENRYFPDLRASTLQIWYEKDEQKVVEKRTEVVKKDTVYIMPQGKPEIKIEVKEKEQIKEVPTVVPEVEEVKSTAKPFYMGLKANLLYYAVAVPNIGVEFYLGRGWSVAGNWMYAWWKSDKSHRYHRIYGGDLEVRRWLSYGKKPLTGHHIGLYGQLLTYDFEWGGKGYMGGKPGGSLWEKPHYGGGIAYGYSAPIGYRLNLDMTLGVGYLGGTYYEYIPKDNFYIWQATKNRHWFGPTKAEITLVWLLGHDNTNSKKGGKQ</sequence>
<protein>
    <submittedName>
        <fullName evidence="1">DUF3575 domain-containing protein</fullName>
    </submittedName>
</protein>
<dbReference type="SUPFAM" id="SSF103088">
    <property type="entry name" value="OmpA-like"/>
    <property type="match status" value="1"/>
</dbReference>
<dbReference type="Proteomes" id="UP000321612">
    <property type="component" value="Unassembled WGS sequence"/>
</dbReference>
<gene>
    <name evidence="1" type="ORF">ETF27_00025</name>
</gene>
<evidence type="ECO:0000313" key="1">
    <source>
        <dbReference type="EMBL" id="TXJ63490.1"/>
    </source>
</evidence>
<keyword evidence="2" id="KW-1185">Reference proteome</keyword>
<organism evidence="1 2">
    <name type="scientific">Prevotella brunnea</name>
    <dbReference type="NCBI Taxonomy" id="2508867"/>
    <lineage>
        <taxon>Bacteria</taxon>
        <taxon>Pseudomonadati</taxon>
        <taxon>Bacteroidota</taxon>
        <taxon>Bacteroidia</taxon>
        <taxon>Bacteroidales</taxon>
        <taxon>Prevotellaceae</taxon>
        <taxon>Prevotella</taxon>
    </lineage>
</organism>